<dbReference type="InterPro" id="IPR044751">
    <property type="entry name" value="Ion_transp-like_CBS"/>
</dbReference>
<dbReference type="Pfam" id="PF03471">
    <property type="entry name" value="CorC_HlyC"/>
    <property type="match status" value="1"/>
</dbReference>
<evidence type="ECO:0000256" key="7">
    <source>
        <dbReference type="ARBA" id="ARBA00023122"/>
    </source>
</evidence>
<dbReference type="SUPFAM" id="SSF56176">
    <property type="entry name" value="FAD-binding/transporter-associated domain-like"/>
    <property type="match status" value="1"/>
</dbReference>
<dbReference type="SMART" id="SM01091">
    <property type="entry name" value="CorC_HlyC"/>
    <property type="match status" value="1"/>
</dbReference>
<dbReference type="Proteomes" id="UP000053370">
    <property type="component" value="Unassembled WGS sequence"/>
</dbReference>
<evidence type="ECO:0000256" key="9">
    <source>
        <dbReference type="PROSITE-ProRule" id="PRU00703"/>
    </source>
</evidence>
<evidence type="ECO:0000256" key="10">
    <source>
        <dbReference type="PROSITE-ProRule" id="PRU01193"/>
    </source>
</evidence>
<evidence type="ECO:0000256" key="6">
    <source>
        <dbReference type="ARBA" id="ARBA00022989"/>
    </source>
</evidence>
<feature type="transmembrane region" description="Helical" evidence="12">
    <location>
        <begin position="66"/>
        <end position="89"/>
    </location>
</feature>
<dbReference type="SUPFAM" id="SSF54631">
    <property type="entry name" value="CBS-domain pair"/>
    <property type="match status" value="1"/>
</dbReference>
<feature type="transmembrane region" description="Helical" evidence="12">
    <location>
        <begin position="110"/>
        <end position="130"/>
    </location>
</feature>
<dbReference type="PROSITE" id="PS51371">
    <property type="entry name" value="CBS"/>
    <property type="match status" value="2"/>
</dbReference>
<dbReference type="FunFam" id="3.30.465.10:FF:000023">
    <property type="entry name" value="Magnesium and cobalt transporter"/>
    <property type="match status" value="1"/>
</dbReference>
<keyword evidence="7 9" id="KW-0129">CBS domain</keyword>
<evidence type="ECO:0000259" key="13">
    <source>
        <dbReference type="PROSITE" id="PS51371"/>
    </source>
</evidence>
<organism evidence="15">
    <name type="scientific">Flexilinea flocculi</name>
    <dbReference type="NCBI Taxonomy" id="1678840"/>
    <lineage>
        <taxon>Bacteria</taxon>
        <taxon>Bacillati</taxon>
        <taxon>Chloroflexota</taxon>
        <taxon>Anaerolineae</taxon>
        <taxon>Anaerolineales</taxon>
        <taxon>Anaerolineaceae</taxon>
        <taxon>Flexilinea</taxon>
    </lineage>
</organism>
<dbReference type="InterPro" id="IPR016169">
    <property type="entry name" value="FAD-bd_PCMH_sub2"/>
</dbReference>
<dbReference type="AlphaFoldDB" id="A0A0K8P9X9"/>
<dbReference type="InterPro" id="IPR046342">
    <property type="entry name" value="CBS_dom_sf"/>
</dbReference>
<keyword evidence="8 10" id="KW-0472">Membrane</keyword>
<evidence type="ECO:0000256" key="1">
    <source>
        <dbReference type="ARBA" id="ARBA00004651"/>
    </source>
</evidence>
<feature type="domain" description="CBS" evidence="13">
    <location>
        <begin position="290"/>
        <end position="346"/>
    </location>
</feature>
<dbReference type="InterPro" id="IPR005170">
    <property type="entry name" value="Transptr-assoc_dom"/>
</dbReference>
<keyword evidence="4 10" id="KW-0812">Transmembrane</keyword>
<keyword evidence="16" id="KW-1185">Reference proteome</keyword>
<evidence type="ECO:0000313" key="15">
    <source>
        <dbReference type="EMBL" id="GAP39441.1"/>
    </source>
</evidence>
<dbReference type="InterPro" id="IPR000644">
    <property type="entry name" value="CBS_dom"/>
</dbReference>
<evidence type="ECO:0000256" key="5">
    <source>
        <dbReference type="ARBA" id="ARBA00022737"/>
    </source>
</evidence>
<keyword evidence="3" id="KW-1003">Cell membrane</keyword>
<feature type="domain" description="CNNM transmembrane" evidence="14">
    <location>
        <begin position="6"/>
        <end position="207"/>
    </location>
</feature>
<feature type="transmembrane region" description="Helical" evidence="12">
    <location>
        <begin position="12"/>
        <end position="29"/>
    </location>
</feature>
<gene>
    <name evidence="15" type="ORF">ATC1_11375</name>
</gene>
<dbReference type="PANTHER" id="PTHR43099">
    <property type="entry name" value="UPF0053 PROTEIN YRKA"/>
    <property type="match status" value="1"/>
</dbReference>
<dbReference type="InterPro" id="IPR051676">
    <property type="entry name" value="UPF0053_domain"/>
</dbReference>
<evidence type="ECO:0000313" key="16">
    <source>
        <dbReference type="Proteomes" id="UP000053370"/>
    </source>
</evidence>
<evidence type="ECO:0000256" key="4">
    <source>
        <dbReference type="ARBA" id="ARBA00022692"/>
    </source>
</evidence>
<evidence type="ECO:0000256" key="12">
    <source>
        <dbReference type="SAM" id="Phobius"/>
    </source>
</evidence>
<dbReference type="Gene3D" id="3.30.465.10">
    <property type="match status" value="1"/>
</dbReference>
<dbReference type="GO" id="GO:0050660">
    <property type="term" value="F:flavin adenine dinucleotide binding"/>
    <property type="evidence" value="ECO:0007669"/>
    <property type="project" value="InterPro"/>
</dbReference>
<protein>
    <submittedName>
        <fullName evidence="15">Hemolysin</fullName>
    </submittedName>
</protein>
<sequence>MCRDFFMSGKIGELLLLVVLIIINGLFSMTETAVVSLRKARLQKYIDEGNKKASIALDLSENPSDFFSTIQIVISLVGVVTGALGASAFSGGLAQYLKKIDLLKPVADTLALLLVSIGITYFSLVIGELIPKRLAISNPEKISMRMGGLMRSLSKVSKPLVAFLSWSTELGIKLIGVTESGALPVSEDEVKVMIEQGKQVGVFEETEQDIVESVFRMSDRTVDAMMTPRTELTWIDLDEPLEDSLSEILHSDDVFFPTVRGNADNVVGVISSKKLLDCYIRGDQIDLDTISETPLFIPESKPALSVLDDLRDSGKQVAIVMDEYGGFSGMITLIDILSELVGEVPGLNEGFDPQIVERADGSWLLDGQLDVDELKDTLDIKELPDEDRIGYQTLGGFILSQIGFIPSVGDSFVWEDYRFEIVDMDNRRIDKVLVDRNKKDQPEDHNPQSPSDDHLLNSDQ</sequence>
<reference evidence="15" key="1">
    <citation type="journal article" date="2015" name="Genome Announc.">
        <title>Draft Genome Sequence of Anaerolineae Strain TC1, a Novel Isolate from a Methanogenic Wastewater Treatment System.</title>
        <authorList>
            <person name="Matsuura N."/>
            <person name="Tourlousse D.M."/>
            <person name="Sun L."/>
            <person name="Toyonaga M."/>
            <person name="Kuroda K."/>
            <person name="Ohashi A."/>
            <person name="Cruz R."/>
            <person name="Yamaguchi T."/>
            <person name="Sekiguchi Y."/>
        </authorList>
    </citation>
    <scope>NUCLEOTIDE SEQUENCE [LARGE SCALE GENOMIC DNA]</scope>
    <source>
        <strain evidence="15">TC1</strain>
    </source>
</reference>
<evidence type="ECO:0000259" key="14">
    <source>
        <dbReference type="PROSITE" id="PS51846"/>
    </source>
</evidence>
<dbReference type="PATRIC" id="fig|1678840.3.peg.457"/>
<dbReference type="Pfam" id="PF00571">
    <property type="entry name" value="CBS"/>
    <property type="match status" value="1"/>
</dbReference>
<proteinExistence type="inferred from homology"/>
<name>A0A0K8P9X9_9CHLR</name>
<dbReference type="CDD" id="cd04590">
    <property type="entry name" value="CBS_pair_CorC_HlyC_assoc"/>
    <property type="match status" value="1"/>
</dbReference>
<dbReference type="EMBL" id="DF968179">
    <property type="protein sequence ID" value="GAP39441.1"/>
    <property type="molecule type" value="Genomic_DNA"/>
</dbReference>
<dbReference type="PANTHER" id="PTHR43099:SF2">
    <property type="entry name" value="UPF0053 PROTEIN YRKA"/>
    <property type="match status" value="1"/>
</dbReference>
<dbReference type="OrthoDB" id="9798188at2"/>
<keyword evidence="5" id="KW-0677">Repeat</keyword>
<dbReference type="STRING" id="1678840.ATC1_11375"/>
<dbReference type="InterPro" id="IPR002550">
    <property type="entry name" value="CNNM"/>
</dbReference>
<dbReference type="InterPro" id="IPR036318">
    <property type="entry name" value="FAD-bd_PCMH-like_sf"/>
</dbReference>
<dbReference type="Pfam" id="PF01595">
    <property type="entry name" value="CNNM"/>
    <property type="match status" value="1"/>
</dbReference>
<dbReference type="PROSITE" id="PS51846">
    <property type="entry name" value="CNNM"/>
    <property type="match status" value="1"/>
</dbReference>
<accession>A0A0K8P9X9</accession>
<evidence type="ECO:0000256" key="8">
    <source>
        <dbReference type="ARBA" id="ARBA00023136"/>
    </source>
</evidence>
<feature type="domain" description="CBS" evidence="13">
    <location>
        <begin position="226"/>
        <end position="287"/>
    </location>
</feature>
<feature type="region of interest" description="Disordered" evidence="11">
    <location>
        <begin position="435"/>
        <end position="460"/>
    </location>
</feature>
<dbReference type="Gene3D" id="3.10.580.10">
    <property type="entry name" value="CBS-domain"/>
    <property type="match status" value="1"/>
</dbReference>
<evidence type="ECO:0000256" key="11">
    <source>
        <dbReference type="SAM" id="MobiDB-lite"/>
    </source>
</evidence>
<keyword evidence="6 10" id="KW-1133">Transmembrane helix</keyword>
<evidence type="ECO:0000256" key="2">
    <source>
        <dbReference type="ARBA" id="ARBA00006337"/>
    </source>
</evidence>
<comment type="similarity">
    <text evidence="2">Belongs to the UPF0053 family.</text>
</comment>
<comment type="subcellular location">
    <subcellularLocation>
        <location evidence="1">Cell membrane</location>
        <topology evidence="1">Multi-pass membrane protein</topology>
    </subcellularLocation>
</comment>
<evidence type="ECO:0000256" key="3">
    <source>
        <dbReference type="ARBA" id="ARBA00022475"/>
    </source>
</evidence>
<dbReference type="GO" id="GO:0005886">
    <property type="term" value="C:plasma membrane"/>
    <property type="evidence" value="ECO:0007669"/>
    <property type="project" value="UniProtKB-SubCell"/>
</dbReference>